<reference evidence="2" key="3">
    <citation type="submission" date="2022-06" db="UniProtKB">
        <authorList>
            <consortium name="EnsemblPlants"/>
        </authorList>
    </citation>
    <scope>IDENTIFICATION</scope>
</reference>
<reference evidence="3" key="1">
    <citation type="journal article" date="2013" name="Nature">
        <title>Draft genome of the wheat A-genome progenitor Triticum urartu.</title>
        <authorList>
            <person name="Ling H.Q."/>
            <person name="Zhao S."/>
            <person name="Liu D."/>
            <person name="Wang J."/>
            <person name="Sun H."/>
            <person name="Zhang C."/>
            <person name="Fan H."/>
            <person name="Li D."/>
            <person name="Dong L."/>
            <person name="Tao Y."/>
            <person name="Gao C."/>
            <person name="Wu H."/>
            <person name="Li Y."/>
            <person name="Cui Y."/>
            <person name="Guo X."/>
            <person name="Zheng S."/>
            <person name="Wang B."/>
            <person name="Yu K."/>
            <person name="Liang Q."/>
            <person name="Yang W."/>
            <person name="Lou X."/>
            <person name="Chen J."/>
            <person name="Feng M."/>
            <person name="Jian J."/>
            <person name="Zhang X."/>
            <person name="Luo G."/>
            <person name="Jiang Y."/>
            <person name="Liu J."/>
            <person name="Wang Z."/>
            <person name="Sha Y."/>
            <person name="Zhang B."/>
            <person name="Wu H."/>
            <person name="Tang D."/>
            <person name="Shen Q."/>
            <person name="Xue P."/>
            <person name="Zou S."/>
            <person name="Wang X."/>
            <person name="Liu X."/>
            <person name="Wang F."/>
            <person name="Yang Y."/>
            <person name="An X."/>
            <person name="Dong Z."/>
            <person name="Zhang K."/>
            <person name="Zhang X."/>
            <person name="Luo M.C."/>
            <person name="Dvorak J."/>
            <person name="Tong Y."/>
            <person name="Wang J."/>
            <person name="Yang H."/>
            <person name="Li Z."/>
            <person name="Wang D."/>
            <person name="Zhang A."/>
            <person name="Wang J."/>
        </authorList>
    </citation>
    <scope>NUCLEOTIDE SEQUENCE</scope>
    <source>
        <strain evidence="3">cv. G1812</strain>
    </source>
</reference>
<name>A0A8R7P1Y5_TRIUA</name>
<proteinExistence type="predicted"/>
<dbReference type="PANTHER" id="PTHR33026:SF7">
    <property type="entry name" value="OS03G0100275 PROTEIN"/>
    <property type="match status" value="1"/>
</dbReference>
<reference evidence="2" key="2">
    <citation type="submission" date="2018-03" db="EMBL/GenBank/DDBJ databases">
        <title>The Triticum urartu genome reveals the dynamic nature of wheat genome evolution.</title>
        <authorList>
            <person name="Ling H."/>
            <person name="Ma B."/>
            <person name="Shi X."/>
            <person name="Liu H."/>
            <person name="Dong L."/>
            <person name="Sun H."/>
            <person name="Cao Y."/>
            <person name="Gao Q."/>
            <person name="Zheng S."/>
            <person name="Li Y."/>
            <person name="Yu Y."/>
            <person name="Du H."/>
            <person name="Qi M."/>
            <person name="Li Y."/>
            <person name="Yu H."/>
            <person name="Cui Y."/>
            <person name="Wang N."/>
            <person name="Chen C."/>
            <person name="Wu H."/>
            <person name="Zhao Y."/>
            <person name="Zhang J."/>
            <person name="Li Y."/>
            <person name="Zhou W."/>
            <person name="Zhang B."/>
            <person name="Hu W."/>
            <person name="Eijk M."/>
            <person name="Tang J."/>
            <person name="Witsenboer H."/>
            <person name="Zhao S."/>
            <person name="Li Z."/>
            <person name="Zhang A."/>
            <person name="Wang D."/>
            <person name="Liang C."/>
        </authorList>
    </citation>
    <scope>NUCLEOTIDE SEQUENCE [LARGE SCALE GENOMIC DNA]</scope>
    <source>
        <strain evidence="2">cv. G1812</strain>
    </source>
</reference>
<feature type="domain" description="Transposase (putative) gypsy type" evidence="1">
    <location>
        <begin position="1"/>
        <end position="59"/>
    </location>
</feature>
<evidence type="ECO:0000313" key="2">
    <source>
        <dbReference type="EnsemblPlants" id="TuG1812G0100002157.01.T01.cds328531"/>
    </source>
</evidence>
<accession>A0A8R7P1Y5</accession>
<organism evidence="2 3">
    <name type="scientific">Triticum urartu</name>
    <name type="common">Red wild einkorn</name>
    <name type="synonym">Crithodium urartu</name>
    <dbReference type="NCBI Taxonomy" id="4572"/>
    <lineage>
        <taxon>Eukaryota</taxon>
        <taxon>Viridiplantae</taxon>
        <taxon>Streptophyta</taxon>
        <taxon>Embryophyta</taxon>
        <taxon>Tracheophyta</taxon>
        <taxon>Spermatophyta</taxon>
        <taxon>Magnoliopsida</taxon>
        <taxon>Liliopsida</taxon>
        <taxon>Poales</taxon>
        <taxon>Poaceae</taxon>
        <taxon>BOP clade</taxon>
        <taxon>Pooideae</taxon>
        <taxon>Triticodae</taxon>
        <taxon>Triticeae</taxon>
        <taxon>Triticinae</taxon>
        <taxon>Triticum</taxon>
    </lineage>
</organism>
<dbReference type="PANTHER" id="PTHR33026">
    <property type="entry name" value="OS06G0360600 PROTEIN"/>
    <property type="match status" value="1"/>
</dbReference>
<evidence type="ECO:0000259" key="1">
    <source>
        <dbReference type="Pfam" id="PF04195"/>
    </source>
</evidence>
<dbReference type="Pfam" id="PF04195">
    <property type="entry name" value="Transposase_28"/>
    <property type="match status" value="1"/>
</dbReference>
<dbReference type="Proteomes" id="UP000015106">
    <property type="component" value="Chromosome 1"/>
</dbReference>
<sequence length="72" mass="8141">RGLGFPIHPFLRGLLEFYGIQLHNLTPGSILHISGFVALCELFLGIEAHFSLWKKFFYLVPRHKGGSIFEVG</sequence>
<dbReference type="Gramene" id="TuG1812G0100002157.01.T01">
    <property type="protein sequence ID" value="TuG1812G0100002157.01.T01.cds328531"/>
    <property type="gene ID" value="TuG1812G0100002157.01"/>
</dbReference>
<dbReference type="AlphaFoldDB" id="A0A8R7P1Y5"/>
<evidence type="ECO:0000313" key="3">
    <source>
        <dbReference type="Proteomes" id="UP000015106"/>
    </source>
</evidence>
<dbReference type="EnsemblPlants" id="TuG1812G0100002157.01.T01">
    <property type="protein sequence ID" value="TuG1812G0100002157.01.T01.cds328531"/>
    <property type="gene ID" value="TuG1812G0100002157.01"/>
</dbReference>
<dbReference type="InterPro" id="IPR007321">
    <property type="entry name" value="Transposase_28"/>
</dbReference>
<keyword evidence="3" id="KW-1185">Reference proteome</keyword>
<protein>
    <recommendedName>
        <fullName evidence="1">Transposase (putative) gypsy type domain-containing protein</fullName>
    </recommendedName>
</protein>